<dbReference type="GO" id="GO:0032993">
    <property type="term" value="C:protein-DNA complex"/>
    <property type="evidence" value="ECO:0007669"/>
    <property type="project" value="TreeGrafter"/>
</dbReference>
<dbReference type="InterPro" id="IPR036390">
    <property type="entry name" value="WH_DNA-bd_sf"/>
</dbReference>
<comment type="similarity">
    <text evidence="1">Belongs to the LysR transcriptional regulatory family.</text>
</comment>
<gene>
    <name evidence="6" type="ORF">HU739_019840</name>
</gene>
<dbReference type="SUPFAM" id="SSF46785">
    <property type="entry name" value="Winged helix' DNA-binding domain"/>
    <property type="match status" value="1"/>
</dbReference>
<keyword evidence="3" id="KW-0238">DNA-binding</keyword>
<dbReference type="PROSITE" id="PS50931">
    <property type="entry name" value="HTH_LYSR"/>
    <property type="match status" value="1"/>
</dbReference>
<evidence type="ECO:0000256" key="4">
    <source>
        <dbReference type="ARBA" id="ARBA00023163"/>
    </source>
</evidence>
<dbReference type="KEGG" id="phv:HU739_019840"/>
<dbReference type="EMBL" id="CP077091">
    <property type="protein sequence ID" value="QXI16151.1"/>
    <property type="molecule type" value="Genomic_DNA"/>
</dbReference>
<keyword evidence="7" id="KW-1185">Reference proteome</keyword>
<evidence type="ECO:0000313" key="7">
    <source>
        <dbReference type="Proteomes" id="UP000631521"/>
    </source>
</evidence>
<dbReference type="InterPro" id="IPR005119">
    <property type="entry name" value="LysR_subst-bd"/>
</dbReference>
<dbReference type="GO" id="GO:0003700">
    <property type="term" value="F:DNA-binding transcription factor activity"/>
    <property type="evidence" value="ECO:0007669"/>
    <property type="project" value="InterPro"/>
</dbReference>
<evidence type="ECO:0000256" key="3">
    <source>
        <dbReference type="ARBA" id="ARBA00023125"/>
    </source>
</evidence>
<evidence type="ECO:0000259" key="5">
    <source>
        <dbReference type="PROSITE" id="PS50931"/>
    </source>
</evidence>
<evidence type="ECO:0000256" key="2">
    <source>
        <dbReference type="ARBA" id="ARBA00023015"/>
    </source>
</evidence>
<keyword evidence="2" id="KW-0805">Transcription regulation</keyword>
<proteinExistence type="inferred from homology"/>
<dbReference type="SUPFAM" id="SSF53850">
    <property type="entry name" value="Periplasmic binding protein-like II"/>
    <property type="match status" value="1"/>
</dbReference>
<dbReference type="Gene3D" id="3.40.190.10">
    <property type="entry name" value="Periplasmic binding protein-like II"/>
    <property type="match status" value="2"/>
</dbReference>
<keyword evidence="4" id="KW-0804">Transcription</keyword>
<dbReference type="PANTHER" id="PTHR30346">
    <property type="entry name" value="TRANSCRIPTIONAL DUAL REGULATOR HCAR-RELATED"/>
    <property type="match status" value="1"/>
</dbReference>
<dbReference type="AlphaFoldDB" id="A0A9E6NYG0"/>
<dbReference type="InterPro" id="IPR036388">
    <property type="entry name" value="WH-like_DNA-bd_sf"/>
</dbReference>
<reference evidence="6 7" key="2">
    <citation type="journal article" date="2021" name="Microorganisms">
        <title>The Ever-Expanding Pseudomonas Genus: Description of 43 New Species and Partition of the Pseudomonas putida Group.</title>
        <authorList>
            <person name="Girard L."/>
            <person name="Lood C."/>
            <person name="Hofte M."/>
            <person name="Vandamme P."/>
            <person name="Rokni-Zadeh H."/>
            <person name="van Noort V."/>
            <person name="Lavigne R."/>
            <person name="De Mot R."/>
        </authorList>
    </citation>
    <scope>NUCLEOTIDE SEQUENCE [LARGE SCALE GENOMIC DNA]</scope>
    <source>
        <strain evidence="6 7">SWRI65</strain>
    </source>
</reference>
<name>A0A9E6NYG0_9PSED</name>
<evidence type="ECO:0000256" key="1">
    <source>
        <dbReference type="ARBA" id="ARBA00009437"/>
    </source>
</evidence>
<sequence length="305" mass="32710">MVCSVKGSVHGRSPSEGALRVNSPRGESLIAVVETGSIAAAARRENRTAAAISQRVQALERTLGCALLLRTAHTARPSDQCLLLMPKIRAIVEQAQALHHDLSRDGLSGEVKIGAISTALTGVLPGVIERLAQSAPELKLKITPGDSKSLYEKVLSGELDAAILVRPPFPPPKALALKLLKAEPLILIAPASLSEPSLVSLLREEPFIRYDARSWGGQIAQRFLDEQSLEPTLLCELDALETIVMLVAQGMGVSLVPQWAGMNLDGVQVLPVDNPRYARDLVVLQGSTPHRPVAMRYLLELLCSG</sequence>
<dbReference type="Pfam" id="PF03466">
    <property type="entry name" value="LysR_substrate"/>
    <property type="match status" value="1"/>
</dbReference>
<evidence type="ECO:0000313" key="6">
    <source>
        <dbReference type="EMBL" id="QXI16151.1"/>
    </source>
</evidence>
<protein>
    <submittedName>
        <fullName evidence="6">LysR family transcriptional regulator</fullName>
    </submittedName>
</protein>
<dbReference type="Proteomes" id="UP000631521">
    <property type="component" value="Chromosome"/>
</dbReference>
<feature type="domain" description="HTH lysR-type" evidence="5">
    <location>
        <begin position="29"/>
        <end position="78"/>
    </location>
</feature>
<dbReference type="GO" id="GO:0003677">
    <property type="term" value="F:DNA binding"/>
    <property type="evidence" value="ECO:0007669"/>
    <property type="project" value="UniProtKB-KW"/>
</dbReference>
<organism evidence="6 7">
    <name type="scientific">Pseudomonas hamedanensis</name>
    <dbReference type="NCBI Taxonomy" id="2745504"/>
    <lineage>
        <taxon>Bacteria</taxon>
        <taxon>Pseudomonadati</taxon>
        <taxon>Pseudomonadota</taxon>
        <taxon>Gammaproteobacteria</taxon>
        <taxon>Pseudomonadales</taxon>
        <taxon>Pseudomonadaceae</taxon>
        <taxon>Pseudomonas</taxon>
    </lineage>
</organism>
<dbReference type="InterPro" id="IPR000847">
    <property type="entry name" value="LysR_HTH_N"/>
</dbReference>
<dbReference type="Pfam" id="PF00126">
    <property type="entry name" value="HTH_1"/>
    <property type="match status" value="1"/>
</dbReference>
<dbReference type="Gene3D" id="1.10.10.10">
    <property type="entry name" value="Winged helix-like DNA-binding domain superfamily/Winged helix DNA-binding domain"/>
    <property type="match status" value="1"/>
</dbReference>
<reference evidence="6 7" key="1">
    <citation type="journal article" date="2020" name="Microorganisms">
        <title>Reliable Identification of Environmental Pseudomonas Isolates Using the rpoD Gene.</title>
        <authorList>
            <consortium name="The Broad Institute Genome Sequencing Platform"/>
            <person name="Girard L."/>
            <person name="Lood C."/>
            <person name="Rokni-Zadeh H."/>
            <person name="van Noort V."/>
            <person name="Lavigne R."/>
            <person name="De Mot R."/>
        </authorList>
    </citation>
    <scope>NUCLEOTIDE SEQUENCE [LARGE SCALE GENOMIC DNA]</scope>
    <source>
        <strain evidence="6 7">SWRI65</strain>
    </source>
</reference>
<accession>A0A9E6NYG0</accession>
<dbReference type="PANTHER" id="PTHR30346:SF28">
    <property type="entry name" value="HTH-TYPE TRANSCRIPTIONAL REGULATOR CYNR"/>
    <property type="match status" value="1"/>
</dbReference>